<evidence type="ECO:0000313" key="1">
    <source>
        <dbReference type="EMBL" id="AMH39534.1"/>
    </source>
</evidence>
<gene>
    <name evidence="1" type="ORF">PROKKA_00723</name>
</gene>
<proteinExistence type="predicted"/>
<dbReference type="AlphaFoldDB" id="A0A109ZYD5"/>
<dbReference type="EMBL" id="KT955714">
    <property type="protein sequence ID" value="AMH39534.1"/>
    <property type="molecule type" value="Genomic_DNA"/>
</dbReference>
<name>A0A109ZYD5_9BRAD</name>
<accession>A0A109ZYD5</accession>
<protein>
    <submittedName>
        <fullName evidence="1">Uncharacterized protein</fullName>
    </submittedName>
</protein>
<sequence length="74" mass="8081">MPDQSDEILSEAKGAHQTAQELLPLLDLLNDPEGVSPLDEIKHLLQAILEILGHHQTALQRIESSFASVPPPSH</sequence>
<organism evidence="1">
    <name type="scientific">Tardiphaga robiniae</name>
    <dbReference type="NCBI Taxonomy" id="943830"/>
    <lineage>
        <taxon>Bacteria</taxon>
        <taxon>Pseudomonadati</taxon>
        <taxon>Pseudomonadota</taxon>
        <taxon>Alphaproteobacteria</taxon>
        <taxon>Hyphomicrobiales</taxon>
        <taxon>Nitrobacteraceae</taxon>
        <taxon>Tardiphaga</taxon>
    </lineage>
</organism>
<reference evidence="1" key="1">
    <citation type="submission" date="2015-10" db="EMBL/GenBank/DDBJ databases">
        <title>Evolution marks in rhizobial microsymbionts genomes from the relict species Vavilovia formosa (Stev.) Fed.</title>
        <authorList>
            <person name="Kopat V."/>
        </authorList>
    </citation>
    <scope>NUCLEOTIDE SEQUENCE</scope>
    <source>
        <strain evidence="1">Vaf-07</strain>
    </source>
</reference>